<dbReference type="RefSeq" id="WP_102161682.1">
    <property type="nucleotide sequence ID" value="NZ_JBPKAG010000004.1"/>
</dbReference>
<keyword evidence="1" id="KW-0472">Membrane</keyword>
<evidence type="ECO:0000313" key="2">
    <source>
        <dbReference type="EMBL" id="PMB98853.1"/>
    </source>
</evidence>
<protein>
    <submittedName>
        <fullName evidence="2">Uncharacterized protein</fullName>
    </submittedName>
</protein>
<name>A0A2N6PJJ9_9MICO</name>
<accession>A0A2N6PJJ9</accession>
<comment type="caution">
    <text evidence="2">The sequence shown here is derived from an EMBL/GenBank/DDBJ whole genome shotgun (WGS) entry which is preliminary data.</text>
</comment>
<sequence length="103" mass="10551">MTMTRRRTLITFAPLALGGLALALFAALMAYLFVFGSMLGLPVSTLDGLGPTWPMTAATILLITAAISLPVGGLWAAAVTVAAARRNAQPRPGNGIPEAVSVS</sequence>
<proteinExistence type="predicted"/>
<evidence type="ECO:0000313" key="3">
    <source>
        <dbReference type="Proteomes" id="UP000235703"/>
    </source>
</evidence>
<gene>
    <name evidence="2" type="ORF">CJ198_06045</name>
</gene>
<reference evidence="2 3" key="1">
    <citation type="submission" date="2017-09" db="EMBL/GenBank/DDBJ databases">
        <title>Bacterial strain isolated from the female urinary microbiota.</title>
        <authorList>
            <person name="Thomas-White K."/>
            <person name="Kumar N."/>
            <person name="Forster S."/>
            <person name="Putonti C."/>
            <person name="Lawley T."/>
            <person name="Wolfe A.J."/>
        </authorList>
    </citation>
    <scope>NUCLEOTIDE SEQUENCE [LARGE SCALE GENOMIC DNA]</scope>
    <source>
        <strain evidence="2 3">UMB0680</strain>
    </source>
</reference>
<feature type="transmembrane region" description="Helical" evidence="1">
    <location>
        <begin position="55"/>
        <end position="84"/>
    </location>
</feature>
<dbReference type="EMBL" id="PNFZ01000002">
    <property type="protein sequence ID" value="PMB98853.1"/>
    <property type="molecule type" value="Genomic_DNA"/>
</dbReference>
<dbReference type="Proteomes" id="UP000235703">
    <property type="component" value="Unassembled WGS sequence"/>
</dbReference>
<feature type="transmembrane region" description="Helical" evidence="1">
    <location>
        <begin position="12"/>
        <end position="35"/>
    </location>
</feature>
<keyword evidence="1" id="KW-1133">Transmembrane helix</keyword>
<keyword evidence="3" id="KW-1185">Reference proteome</keyword>
<organism evidence="2 3">
    <name type="scientific">Brevibacterium luteolum</name>
    <dbReference type="NCBI Taxonomy" id="199591"/>
    <lineage>
        <taxon>Bacteria</taxon>
        <taxon>Bacillati</taxon>
        <taxon>Actinomycetota</taxon>
        <taxon>Actinomycetes</taxon>
        <taxon>Micrococcales</taxon>
        <taxon>Brevibacteriaceae</taxon>
        <taxon>Brevibacterium</taxon>
    </lineage>
</organism>
<keyword evidence="1" id="KW-0812">Transmembrane</keyword>
<evidence type="ECO:0000256" key="1">
    <source>
        <dbReference type="SAM" id="Phobius"/>
    </source>
</evidence>
<dbReference type="AlphaFoldDB" id="A0A2N6PJJ9"/>